<keyword evidence="4" id="KW-1185">Reference proteome</keyword>
<dbReference type="AlphaFoldDB" id="A0A5P8KCX9"/>
<sequence length="499" mass="53664">MTARSSMDIAVVGNGVLGLSIAAEIARRAPKLNIAVIGPPGRNLSASMAAGAMLNCFGEATKYTHQHPAAEAKFAIARQALDEWPAWLDRLCDDVGHDATALRASRTGGTFVLLSGRSGQLAQENFQAMRAALIKYDEPHEQVDPQDIEGLDPSPSARPSHAVHLPREGAIDARAVVTALEAAACRHGVHILPATVQALLAGADTVTGVRFTDGSTLRADTVILAAGSASSALADTVLPPGETPPMLHGNGLSLLTRRTVPHRAREVLRTPIRAGSCGLHLVPLAREDWEYIGANNMVTLHPAHGPGVGDGHAFLRQICEHLDQKIASSQVTQWLHGARPMSLDCFPLIGESSLRGLHFATGTYRDGFHCSPVIARQVADTVLNQATTNPDFDWFTPKRLPIQTMTVEQAIAEFASHEVDAAYEYGLTLPFWLDSETVAQHSRQRARRVHEELDELVALPPDNLMALQGLTASEGLADLRLYLHAARTYHQKPTQATAV</sequence>
<evidence type="ECO:0000259" key="2">
    <source>
        <dbReference type="Pfam" id="PF01266"/>
    </source>
</evidence>
<dbReference type="Proteomes" id="UP000327294">
    <property type="component" value="Chromosome"/>
</dbReference>
<dbReference type="Pfam" id="PF01266">
    <property type="entry name" value="DAO"/>
    <property type="match status" value="1"/>
</dbReference>
<protein>
    <submittedName>
        <fullName evidence="3">FAD-binding oxidoreductase</fullName>
    </submittedName>
</protein>
<dbReference type="Gene3D" id="3.30.9.10">
    <property type="entry name" value="D-Amino Acid Oxidase, subunit A, domain 2"/>
    <property type="match status" value="1"/>
</dbReference>
<reference evidence="3 4" key="1">
    <citation type="submission" date="2019-10" db="EMBL/GenBank/DDBJ databases">
        <title>Streptomyces sp. strain GY16 isolated from leaves of Broussonetia papyrifera.</title>
        <authorList>
            <person name="Mo P."/>
        </authorList>
    </citation>
    <scope>NUCLEOTIDE SEQUENCE [LARGE SCALE GENOMIC DNA]</scope>
    <source>
        <strain evidence="3 4">GY16</strain>
    </source>
</reference>
<dbReference type="InterPro" id="IPR006076">
    <property type="entry name" value="FAD-dep_OxRdtase"/>
</dbReference>
<organism evidence="3 4">
    <name type="scientific">Streptomyces phaeolivaceus</name>
    <dbReference type="NCBI Taxonomy" id="2653200"/>
    <lineage>
        <taxon>Bacteria</taxon>
        <taxon>Bacillati</taxon>
        <taxon>Actinomycetota</taxon>
        <taxon>Actinomycetes</taxon>
        <taxon>Kitasatosporales</taxon>
        <taxon>Streptomycetaceae</taxon>
        <taxon>Streptomyces</taxon>
    </lineage>
</organism>
<evidence type="ECO:0000256" key="1">
    <source>
        <dbReference type="ARBA" id="ARBA00023002"/>
    </source>
</evidence>
<dbReference type="PANTHER" id="PTHR13847">
    <property type="entry name" value="SARCOSINE DEHYDROGENASE-RELATED"/>
    <property type="match status" value="1"/>
</dbReference>
<dbReference type="PANTHER" id="PTHR13847:SF289">
    <property type="entry name" value="GLYCINE OXIDASE"/>
    <property type="match status" value="1"/>
</dbReference>
<dbReference type="Gene3D" id="3.50.50.60">
    <property type="entry name" value="FAD/NAD(P)-binding domain"/>
    <property type="match status" value="1"/>
</dbReference>
<feature type="domain" description="FAD dependent oxidoreductase" evidence="2">
    <location>
        <begin position="8"/>
        <end position="380"/>
    </location>
</feature>
<evidence type="ECO:0000313" key="3">
    <source>
        <dbReference type="EMBL" id="QFR00871.1"/>
    </source>
</evidence>
<dbReference type="GO" id="GO:0005737">
    <property type="term" value="C:cytoplasm"/>
    <property type="evidence" value="ECO:0007669"/>
    <property type="project" value="TreeGrafter"/>
</dbReference>
<dbReference type="KEGG" id="sphv:F9278_37025"/>
<keyword evidence="1" id="KW-0560">Oxidoreductase</keyword>
<dbReference type="GO" id="GO:0016491">
    <property type="term" value="F:oxidoreductase activity"/>
    <property type="evidence" value="ECO:0007669"/>
    <property type="project" value="UniProtKB-KW"/>
</dbReference>
<dbReference type="SUPFAM" id="SSF51905">
    <property type="entry name" value="FAD/NAD(P)-binding domain"/>
    <property type="match status" value="1"/>
</dbReference>
<evidence type="ECO:0000313" key="4">
    <source>
        <dbReference type="Proteomes" id="UP000327294"/>
    </source>
</evidence>
<dbReference type="EMBL" id="CP045096">
    <property type="protein sequence ID" value="QFR00871.1"/>
    <property type="molecule type" value="Genomic_DNA"/>
</dbReference>
<accession>A0A5P8KCX9</accession>
<name>A0A5P8KCX9_9ACTN</name>
<dbReference type="InterPro" id="IPR036188">
    <property type="entry name" value="FAD/NAD-bd_sf"/>
</dbReference>
<gene>
    <name evidence="3" type="ORF">F9278_37025</name>
</gene>
<proteinExistence type="predicted"/>